<accession>A0ABW9ZJ02</accession>
<dbReference type="Proteomes" id="UP000541347">
    <property type="component" value="Unassembled WGS sequence"/>
</dbReference>
<evidence type="ECO:0000313" key="2">
    <source>
        <dbReference type="EMBL" id="NBN64855.1"/>
    </source>
</evidence>
<evidence type="ECO:0000313" key="3">
    <source>
        <dbReference type="Proteomes" id="UP000541347"/>
    </source>
</evidence>
<keyword evidence="3" id="KW-1185">Reference proteome</keyword>
<evidence type="ECO:0000259" key="1">
    <source>
        <dbReference type="Pfam" id="PF10135"/>
    </source>
</evidence>
<proteinExistence type="predicted"/>
<feature type="domain" description="Flagellar protein FlgJ N-terminal" evidence="1">
    <location>
        <begin position="119"/>
        <end position="149"/>
    </location>
</feature>
<protein>
    <recommendedName>
        <fullName evidence="1">Flagellar protein FlgJ N-terminal domain-containing protein</fullName>
    </recommendedName>
</protein>
<comment type="caution">
    <text evidence="2">The sequence shown here is derived from an EMBL/GenBank/DDBJ whole genome shotgun (WGS) entry which is preliminary data.</text>
</comment>
<gene>
    <name evidence="2" type="ORF">GWI71_14270</name>
</gene>
<sequence length="160" mass="15750">MAIAPPTDLVLDVARAADPGTARLAAARLERLSYAAAMPGAASGVDEGLFSEALDAAAAGDAGPADVPALPGGGGPSRVAMLNATAVANGSLSPAQKFEAMILQQFVDGMMPDDAASVYGAGMAGSMWKSMLAEQISTQIAARGGIGIAGFVNSTLKASA</sequence>
<organism evidence="2 3">
    <name type="scientific">Pannonibacter tanglangensis</name>
    <dbReference type="NCBI Taxonomy" id="2750084"/>
    <lineage>
        <taxon>Bacteria</taxon>
        <taxon>Pseudomonadati</taxon>
        <taxon>Pseudomonadota</taxon>
        <taxon>Alphaproteobacteria</taxon>
        <taxon>Hyphomicrobiales</taxon>
        <taxon>Stappiaceae</taxon>
        <taxon>Pannonibacter</taxon>
    </lineage>
</organism>
<dbReference type="EMBL" id="JAABLP010000003">
    <property type="protein sequence ID" value="NBN64855.1"/>
    <property type="molecule type" value="Genomic_DNA"/>
</dbReference>
<reference evidence="2 3" key="1">
    <citation type="submission" date="2020-01" db="EMBL/GenBank/DDBJ databases">
        <authorList>
            <person name="Peng S.Y."/>
            <person name="Li J."/>
            <person name="Wang M."/>
            <person name="Wang L."/>
            <person name="Wang C.Q."/>
            <person name="Wang J.R."/>
        </authorList>
    </citation>
    <scope>NUCLEOTIDE SEQUENCE [LARGE SCALE GENOMIC DNA]</scope>
    <source>
        <strain evidence="2 3">XCT-34</strain>
    </source>
</reference>
<name>A0ABW9ZJ02_9HYPH</name>
<dbReference type="Pfam" id="PF10135">
    <property type="entry name" value="Rod-binding"/>
    <property type="match status" value="1"/>
</dbReference>
<dbReference type="RefSeq" id="WP_161676796.1">
    <property type="nucleotide sequence ID" value="NZ_JAABLP010000003.1"/>
</dbReference>
<dbReference type="InterPro" id="IPR019301">
    <property type="entry name" value="Flagellar_prot_FlgJ_N"/>
</dbReference>